<feature type="transmembrane region" description="Helical" evidence="2">
    <location>
        <begin position="9"/>
        <end position="29"/>
    </location>
</feature>
<dbReference type="AlphaFoldDB" id="A0A919N9N8"/>
<keyword evidence="2" id="KW-1133">Transmembrane helix</keyword>
<dbReference type="EMBL" id="BOMW01000040">
    <property type="protein sequence ID" value="GIF06794.1"/>
    <property type="molecule type" value="Genomic_DNA"/>
</dbReference>
<dbReference type="Proteomes" id="UP000629619">
    <property type="component" value="Unassembled WGS sequence"/>
</dbReference>
<evidence type="ECO:0000256" key="2">
    <source>
        <dbReference type="SAM" id="Phobius"/>
    </source>
</evidence>
<dbReference type="InterPro" id="IPR014717">
    <property type="entry name" value="Transl_elong_EF1B/ribsomal_bS6"/>
</dbReference>
<protein>
    <recommendedName>
        <fullName evidence="5">Type IV pilus assembly protein PilO</fullName>
    </recommendedName>
</protein>
<keyword evidence="2" id="KW-0812">Transmembrane</keyword>
<keyword evidence="4" id="KW-1185">Reference proteome</keyword>
<sequence>MSALRSDRVWLFGGLGLVALLIAASWFLLIQPKYNEASDMRGQAEETTAQLATLRKKLADLKVENTKLSSYHAKRDMYLKALPTGDKIPADDIPAFLTQLQIMGMNLGVDVDAYSASGRDKSQAVSTVEELPIALNATGSVKNISTFLNQLQNTQPRAVLVQGASLKFQKGKVELSLTLKAFRNPETASTAVTTN</sequence>
<dbReference type="Gene3D" id="3.30.70.60">
    <property type="match status" value="1"/>
</dbReference>
<proteinExistence type="predicted"/>
<dbReference type="GO" id="GO:0043683">
    <property type="term" value="P:type IV pilus assembly"/>
    <property type="evidence" value="ECO:0007669"/>
    <property type="project" value="InterPro"/>
</dbReference>
<comment type="caution">
    <text evidence="3">The sequence shown here is derived from an EMBL/GenBank/DDBJ whole genome shotgun (WGS) entry which is preliminary data.</text>
</comment>
<gene>
    <name evidence="3" type="ORF">Asi03nite_43320</name>
</gene>
<dbReference type="InterPro" id="IPR007445">
    <property type="entry name" value="PilO"/>
</dbReference>
<feature type="coiled-coil region" evidence="1">
    <location>
        <begin position="37"/>
        <end position="64"/>
    </location>
</feature>
<organism evidence="3 4">
    <name type="scientific">Actinoplanes siamensis</name>
    <dbReference type="NCBI Taxonomy" id="1223317"/>
    <lineage>
        <taxon>Bacteria</taxon>
        <taxon>Bacillati</taxon>
        <taxon>Actinomycetota</taxon>
        <taxon>Actinomycetes</taxon>
        <taxon>Micromonosporales</taxon>
        <taxon>Micromonosporaceae</taxon>
        <taxon>Actinoplanes</taxon>
    </lineage>
</organism>
<dbReference type="Pfam" id="PF04350">
    <property type="entry name" value="PilO"/>
    <property type="match status" value="1"/>
</dbReference>
<evidence type="ECO:0008006" key="5">
    <source>
        <dbReference type="Google" id="ProtNLM"/>
    </source>
</evidence>
<evidence type="ECO:0000313" key="4">
    <source>
        <dbReference type="Proteomes" id="UP000629619"/>
    </source>
</evidence>
<accession>A0A919N9N8</accession>
<name>A0A919N9N8_9ACTN</name>
<dbReference type="RefSeq" id="WP_203682225.1">
    <property type="nucleotide sequence ID" value="NZ_BOMW01000040.1"/>
</dbReference>
<reference evidence="3" key="1">
    <citation type="submission" date="2021-01" db="EMBL/GenBank/DDBJ databases">
        <title>Whole genome shotgun sequence of Actinoplanes siamensis NBRC 109076.</title>
        <authorList>
            <person name="Komaki H."/>
            <person name="Tamura T."/>
        </authorList>
    </citation>
    <scope>NUCLEOTIDE SEQUENCE</scope>
    <source>
        <strain evidence="3">NBRC 109076</strain>
    </source>
</reference>
<evidence type="ECO:0000256" key="1">
    <source>
        <dbReference type="SAM" id="Coils"/>
    </source>
</evidence>
<keyword evidence="1" id="KW-0175">Coiled coil</keyword>
<evidence type="ECO:0000313" key="3">
    <source>
        <dbReference type="EMBL" id="GIF06794.1"/>
    </source>
</evidence>
<dbReference type="GO" id="GO:0043107">
    <property type="term" value="P:type IV pilus-dependent motility"/>
    <property type="evidence" value="ECO:0007669"/>
    <property type="project" value="InterPro"/>
</dbReference>
<keyword evidence="2" id="KW-0472">Membrane</keyword>